<keyword evidence="2" id="KW-1185">Reference proteome</keyword>
<proteinExistence type="predicted"/>
<accession>A0ABM7F2U1</accession>
<gene>
    <name evidence="1" type="ORF">SGFS_013470</name>
</gene>
<dbReference type="Pfam" id="PF13384">
    <property type="entry name" value="HTH_23"/>
    <property type="match status" value="1"/>
</dbReference>
<dbReference type="Proteomes" id="UP001321542">
    <property type="component" value="Chromosome"/>
</dbReference>
<name>A0ABM7F2U1_9ACTN</name>
<protein>
    <submittedName>
        <fullName evidence="1">Uncharacterized protein</fullName>
    </submittedName>
</protein>
<sequence length="152" mass="16982">MSAEQRAHIEALLRAGLSNLEIHRRTGAARTTVARHRRRLGLPGYHTTPDSPNCRHGHPFPLNLGSSENGHLICLECRRRRQREQAARAYVPAQPDVAAIERTVAGDPPARLTPRERHAAIHRLDRWGLSAAVIAERVRCSKRTVHRARAAA</sequence>
<evidence type="ECO:0000313" key="2">
    <source>
        <dbReference type="Proteomes" id="UP001321542"/>
    </source>
</evidence>
<evidence type="ECO:0000313" key="1">
    <source>
        <dbReference type="EMBL" id="BBC30053.1"/>
    </source>
</evidence>
<reference evidence="1 2" key="1">
    <citation type="journal article" date="2010" name="ChemBioChem">
        <title>Cloning and characterization of the biosynthetic gene cluster of 16-membered macrolide antibiotic FD-891: involvement of a dual functional cytochrome P450 monooxygenase catalyzing epoxidation and hydroxylation.</title>
        <authorList>
            <person name="Kudo F."/>
            <person name="Motegi A."/>
            <person name="Mizoue K."/>
            <person name="Eguchi T."/>
        </authorList>
    </citation>
    <scope>NUCLEOTIDE SEQUENCE [LARGE SCALE GENOMIC DNA]</scope>
    <source>
        <strain evidence="1 2">A-8890</strain>
    </source>
</reference>
<organism evidence="1 2">
    <name type="scientific">Streptomyces graminofaciens</name>
    <dbReference type="NCBI Taxonomy" id="68212"/>
    <lineage>
        <taxon>Bacteria</taxon>
        <taxon>Bacillati</taxon>
        <taxon>Actinomycetota</taxon>
        <taxon>Actinomycetes</taxon>
        <taxon>Kitasatosporales</taxon>
        <taxon>Streptomycetaceae</taxon>
        <taxon>Streptomyces</taxon>
    </lineage>
</organism>
<dbReference type="RefSeq" id="WP_286248365.1">
    <property type="nucleotide sequence ID" value="NZ_AP018448.1"/>
</dbReference>
<dbReference type="EMBL" id="AP018448">
    <property type="protein sequence ID" value="BBC30053.1"/>
    <property type="molecule type" value="Genomic_DNA"/>
</dbReference>
<reference evidence="1 2" key="2">
    <citation type="journal article" date="2023" name="ChemBioChem">
        <title>Acyltransferase Domain Exchange between Two Independent Type I Polyketide Synthases in the Same Producer Strain of Macrolide Antibiotics.</title>
        <authorList>
            <person name="Kudo F."/>
            <person name="Kishikawa K."/>
            <person name="Tsuboi K."/>
            <person name="Kido T."/>
            <person name="Usui T."/>
            <person name="Hashimoto J."/>
            <person name="Shin-Ya K."/>
            <person name="Miyanaga A."/>
            <person name="Eguchi T."/>
        </authorList>
    </citation>
    <scope>NUCLEOTIDE SEQUENCE [LARGE SCALE GENOMIC DNA]</scope>
    <source>
        <strain evidence="1 2">A-8890</strain>
    </source>
</reference>